<evidence type="ECO:0000313" key="4">
    <source>
        <dbReference type="Proteomes" id="UP000440694"/>
    </source>
</evidence>
<accession>A0A6I3KMG5</accession>
<evidence type="ECO:0000313" key="3">
    <source>
        <dbReference type="EMBL" id="MTD96344.1"/>
    </source>
</evidence>
<gene>
    <name evidence="3" type="ORF">GIW81_18550</name>
</gene>
<dbReference type="AlphaFoldDB" id="A0A6I3KMG5"/>
<feature type="chain" id="PRO_5026066431" evidence="1">
    <location>
        <begin position="29"/>
        <end position="311"/>
    </location>
</feature>
<dbReference type="Proteomes" id="UP000440694">
    <property type="component" value="Unassembled WGS sequence"/>
</dbReference>
<dbReference type="PANTHER" id="PTHR30535">
    <property type="entry name" value="VITAMIN B12-BINDING PROTEIN"/>
    <property type="match status" value="1"/>
</dbReference>
<dbReference type="InterPro" id="IPR002491">
    <property type="entry name" value="ABC_transptr_periplasmic_BD"/>
</dbReference>
<dbReference type="PANTHER" id="PTHR30535:SF4">
    <property type="entry name" value="HEMIN-BINDING PERIPLASMIC PROTEIN HMUT"/>
    <property type="match status" value="1"/>
</dbReference>
<keyword evidence="4" id="KW-1185">Reference proteome</keyword>
<evidence type="ECO:0000256" key="1">
    <source>
        <dbReference type="SAM" id="SignalP"/>
    </source>
</evidence>
<feature type="domain" description="Fe/B12 periplasmic-binding" evidence="2">
    <location>
        <begin position="47"/>
        <end position="306"/>
    </location>
</feature>
<keyword evidence="1" id="KW-0732">Signal</keyword>
<dbReference type="SUPFAM" id="SSF53807">
    <property type="entry name" value="Helical backbone' metal receptor"/>
    <property type="match status" value="1"/>
</dbReference>
<name>A0A6I3KMG5_9HYPH</name>
<dbReference type="RefSeq" id="WP_154740907.1">
    <property type="nucleotide sequence ID" value="NZ_WMBQ01000003.1"/>
</dbReference>
<comment type="caution">
    <text evidence="3">The sequence shown here is derived from an EMBL/GenBank/DDBJ whole genome shotgun (WGS) entry which is preliminary data.</text>
</comment>
<proteinExistence type="predicted"/>
<protein>
    <submittedName>
        <fullName evidence="3">ABC transporter substrate-binding protein</fullName>
    </submittedName>
</protein>
<sequence length="311" mass="32264">MTDIRALRLAMICAALLTGAALLSVARAEQMITDASGRQVKVADTSRILSIGGDVTEILYALKADDKIIAVDSTSQFPDEALKTKANVGYLRALSSEGVLSTNPSLIIAGKDAGPPPVVAVLKASSIPYIEVPDTQTPEGVAAKIRFIASVVGAQAAGDALAKDIENDFALLAEQRSKIGKPKRALFILSVQNGRATIGGSGTSADAMIKLAGGENVAAGAQGYKPLADEAAVELAPDAIVTMQHGRNGPPSAHIATVKSLQGSPALQNHQVIEMNGLYLLGFGPRCARAARELMIALYPELAQKRASSSE</sequence>
<organism evidence="3 4">
    <name type="scientific">Hyphomicrobium album</name>
    <dbReference type="NCBI Taxonomy" id="2665159"/>
    <lineage>
        <taxon>Bacteria</taxon>
        <taxon>Pseudomonadati</taxon>
        <taxon>Pseudomonadota</taxon>
        <taxon>Alphaproteobacteria</taxon>
        <taxon>Hyphomicrobiales</taxon>
        <taxon>Hyphomicrobiaceae</taxon>
        <taxon>Hyphomicrobium</taxon>
    </lineage>
</organism>
<reference evidence="3 4" key="1">
    <citation type="submission" date="2019-11" db="EMBL/GenBank/DDBJ databases">
        <title>Identification of a novel strain.</title>
        <authorList>
            <person name="Xu Q."/>
            <person name="Wang G."/>
        </authorList>
    </citation>
    <scope>NUCLEOTIDE SEQUENCE [LARGE SCALE GENOMIC DNA]</scope>
    <source>
        <strain evidence="4">xq</strain>
    </source>
</reference>
<evidence type="ECO:0000259" key="2">
    <source>
        <dbReference type="PROSITE" id="PS50983"/>
    </source>
</evidence>
<dbReference type="Gene3D" id="3.40.50.1980">
    <property type="entry name" value="Nitrogenase molybdenum iron protein domain"/>
    <property type="match status" value="2"/>
</dbReference>
<dbReference type="PROSITE" id="PS50983">
    <property type="entry name" value="FE_B12_PBP"/>
    <property type="match status" value="1"/>
</dbReference>
<feature type="signal peptide" evidence="1">
    <location>
        <begin position="1"/>
        <end position="28"/>
    </location>
</feature>
<dbReference type="InterPro" id="IPR050902">
    <property type="entry name" value="ABC_Transporter_SBP"/>
</dbReference>
<dbReference type="Pfam" id="PF01497">
    <property type="entry name" value="Peripla_BP_2"/>
    <property type="match status" value="1"/>
</dbReference>
<dbReference type="EMBL" id="WMBQ01000003">
    <property type="protein sequence ID" value="MTD96344.1"/>
    <property type="molecule type" value="Genomic_DNA"/>
</dbReference>